<evidence type="ECO:0000313" key="2">
    <source>
        <dbReference type="RefSeq" id="XP_011644045.2"/>
    </source>
</evidence>
<keyword evidence="1" id="KW-1185">Reference proteome</keyword>
<dbReference type="RefSeq" id="XP_011644045.2">
    <property type="nucleotide sequence ID" value="XM_011645743.2"/>
</dbReference>
<reference evidence="2" key="1">
    <citation type="submission" date="2025-08" db="UniProtKB">
        <authorList>
            <consortium name="RefSeq"/>
        </authorList>
    </citation>
    <scope>IDENTIFICATION</scope>
</reference>
<gene>
    <name evidence="2" type="primary">LOC105431513</name>
</gene>
<protein>
    <submittedName>
        <fullName evidence="2">LOW QUALITY PROTEIN: uncharacterized protein LOC105431513</fullName>
    </submittedName>
</protein>
<dbReference type="OrthoDB" id="248923at2759"/>
<dbReference type="Proteomes" id="UP000504615">
    <property type="component" value="Unplaced"/>
</dbReference>
<dbReference type="GeneID" id="105431513"/>
<dbReference type="KEGG" id="pbar:105431513"/>
<dbReference type="AlphaFoldDB" id="A0A6I9WVX9"/>
<name>A0A6I9WVX9_9HYME</name>
<sequence>MPDAENLIKEINDINVANRRLNIQSENISEKNIPNKKNASLISHDKCKELVKFSAENSKLIDIKIMKDITNENATECVNECLDKNIKHNNDKNSCHSDELLCAQKMEFQTSIKPQDVYPAQFKHVNLMSIDERSENSLDNKLNDFCCHGYKNGCTASIPSPEEISEEIFKENWLQKIEMLRHHEACLRERELNLQIRESELFKREKKLRIIEKNLKNKMRQQIKHQKDVLVVEKRLQEAAKILSCEDFNEFAQEEIAEEENIPKEEEISEKAEISKQMELLKKVEIPNKIEIEKGTEISKIVEISKETEIEKCRDSEKIEIPKETKISENLQSIINPQERNEESSKKISLLHSKNNSLSRKSSYSKTLTHSYASIKYKGRPKIEYNDLNSTLSAASGESSFVRTSELFNPTIYKKPSAFMRSASERRIRNKDIIEKMQTVESEYMIEEDKIFRKVSDNICALQEKEAKFQDYGLVDCKPDNVPGKIKRNVDNEGKLSSYLDLEIGEKQNRPNLAETFKNRPVSWNEESNEWLQKKREAYNSMIKQSAGNKENVKCNTVTTKVVKKKPKRFTLFR</sequence>
<organism evidence="1 2">
    <name type="scientific">Pogonomyrmex barbatus</name>
    <name type="common">red harvester ant</name>
    <dbReference type="NCBI Taxonomy" id="144034"/>
    <lineage>
        <taxon>Eukaryota</taxon>
        <taxon>Metazoa</taxon>
        <taxon>Ecdysozoa</taxon>
        <taxon>Arthropoda</taxon>
        <taxon>Hexapoda</taxon>
        <taxon>Insecta</taxon>
        <taxon>Pterygota</taxon>
        <taxon>Neoptera</taxon>
        <taxon>Endopterygota</taxon>
        <taxon>Hymenoptera</taxon>
        <taxon>Apocrita</taxon>
        <taxon>Aculeata</taxon>
        <taxon>Formicoidea</taxon>
        <taxon>Formicidae</taxon>
        <taxon>Myrmicinae</taxon>
        <taxon>Pogonomyrmex</taxon>
    </lineage>
</organism>
<accession>A0A6I9WVX9</accession>
<proteinExistence type="predicted"/>
<evidence type="ECO:0000313" key="1">
    <source>
        <dbReference type="Proteomes" id="UP000504615"/>
    </source>
</evidence>